<protein>
    <submittedName>
        <fullName evidence="3">Uncharacterized protein</fullName>
    </submittedName>
</protein>
<evidence type="ECO:0000256" key="1">
    <source>
        <dbReference type="SAM" id="MobiDB-lite"/>
    </source>
</evidence>
<keyword evidence="2" id="KW-1133">Transmembrane helix</keyword>
<keyword evidence="2" id="KW-0812">Transmembrane</keyword>
<name>A0AAD9HJH4_9PEZI</name>
<feature type="transmembrane region" description="Helical" evidence="2">
    <location>
        <begin position="72"/>
        <end position="93"/>
    </location>
</feature>
<feature type="compositionally biased region" description="Polar residues" evidence="1">
    <location>
        <begin position="1"/>
        <end position="17"/>
    </location>
</feature>
<dbReference type="AlphaFoldDB" id="A0AAD9HJH4"/>
<accession>A0AAD9HJH4</accession>
<evidence type="ECO:0000313" key="3">
    <source>
        <dbReference type="EMBL" id="KAK2029432.1"/>
    </source>
</evidence>
<dbReference type="EMBL" id="MU842864">
    <property type="protein sequence ID" value="KAK2029432.1"/>
    <property type="molecule type" value="Genomic_DNA"/>
</dbReference>
<keyword evidence="2" id="KW-0472">Membrane</keyword>
<reference evidence="3" key="1">
    <citation type="submission" date="2021-06" db="EMBL/GenBank/DDBJ databases">
        <title>Comparative genomics, transcriptomics and evolutionary studies reveal genomic signatures of adaptation to plant cell wall in hemibiotrophic fungi.</title>
        <authorList>
            <consortium name="DOE Joint Genome Institute"/>
            <person name="Baroncelli R."/>
            <person name="Diaz J.F."/>
            <person name="Benocci T."/>
            <person name="Peng M."/>
            <person name="Battaglia E."/>
            <person name="Haridas S."/>
            <person name="Andreopoulos W."/>
            <person name="Labutti K."/>
            <person name="Pangilinan J."/>
            <person name="Floch G.L."/>
            <person name="Makela M.R."/>
            <person name="Henrissat B."/>
            <person name="Grigoriev I.V."/>
            <person name="Crouch J.A."/>
            <person name="De Vries R.P."/>
            <person name="Sukno S.A."/>
            <person name="Thon M.R."/>
        </authorList>
    </citation>
    <scope>NUCLEOTIDE SEQUENCE</scope>
    <source>
        <strain evidence="3">MAFF235873</strain>
    </source>
</reference>
<proteinExistence type="predicted"/>
<sequence length="105" mass="11391">MISSASFIPSHMAQDNCSGGRGTPQVSLPVYIPDGRRPSMKLSTGSALCWSPMADATWTGSEMMPMFRLGQVVRFMGCICLVGLAGFGLWLLLDCQNFYNSRYGG</sequence>
<keyword evidence="4" id="KW-1185">Reference proteome</keyword>
<evidence type="ECO:0000313" key="4">
    <source>
        <dbReference type="Proteomes" id="UP001232148"/>
    </source>
</evidence>
<dbReference type="Proteomes" id="UP001232148">
    <property type="component" value="Unassembled WGS sequence"/>
</dbReference>
<gene>
    <name evidence="3" type="ORF">LX32DRAFT_358610</name>
</gene>
<comment type="caution">
    <text evidence="3">The sequence shown here is derived from an EMBL/GenBank/DDBJ whole genome shotgun (WGS) entry which is preliminary data.</text>
</comment>
<organism evidence="3 4">
    <name type="scientific">Colletotrichum zoysiae</name>
    <dbReference type="NCBI Taxonomy" id="1216348"/>
    <lineage>
        <taxon>Eukaryota</taxon>
        <taxon>Fungi</taxon>
        <taxon>Dikarya</taxon>
        <taxon>Ascomycota</taxon>
        <taxon>Pezizomycotina</taxon>
        <taxon>Sordariomycetes</taxon>
        <taxon>Hypocreomycetidae</taxon>
        <taxon>Glomerellales</taxon>
        <taxon>Glomerellaceae</taxon>
        <taxon>Colletotrichum</taxon>
        <taxon>Colletotrichum graminicola species complex</taxon>
    </lineage>
</organism>
<feature type="region of interest" description="Disordered" evidence="1">
    <location>
        <begin position="1"/>
        <end position="22"/>
    </location>
</feature>
<evidence type="ECO:0000256" key="2">
    <source>
        <dbReference type="SAM" id="Phobius"/>
    </source>
</evidence>